<dbReference type="InterPro" id="IPR002347">
    <property type="entry name" value="SDR_fam"/>
</dbReference>
<dbReference type="RefSeq" id="XP_040679959.1">
    <property type="nucleotide sequence ID" value="XM_040822154.1"/>
</dbReference>
<dbReference type="OrthoDB" id="191139at2759"/>
<evidence type="ECO:0000256" key="1">
    <source>
        <dbReference type="ARBA" id="ARBA00023002"/>
    </source>
</evidence>
<dbReference type="HOGENOM" id="CLU_010194_44_6_1"/>
<dbReference type="PANTHER" id="PTHR43157:SF31">
    <property type="entry name" value="PHOSPHATIDYLINOSITOL-GLYCAN BIOSYNTHESIS CLASS F PROTEIN"/>
    <property type="match status" value="1"/>
</dbReference>
<dbReference type="AlphaFoldDB" id="A0A0B2WXX1"/>
<dbReference type="GeneID" id="63737810"/>
<evidence type="ECO:0000313" key="2">
    <source>
        <dbReference type="EMBL" id="KHN98893.1"/>
    </source>
</evidence>
<name>A0A0B2WXX1_METAS</name>
<dbReference type="Gene3D" id="3.40.50.720">
    <property type="entry name" value="NAD(P)-binding Rossmann-like Domain"/>
    <property type="match status" value="1"/>
</dbReference>
<sequence>MFNHLLDQVSQLYPPEPSFTESSLPVYIVTGASAGVGKELARMLYSKNARVYVAARSEEKALAAIADIESSQPSSAGALVFLPLDLADLATIAASARRFLDREPRLHVLFNNAGVMRPPKNSLTKQGYELQLGVNNLGAFLFTRLLSPRLVDTAKSEAPGTVRVVWVASSAAEAPQVPRGGVRLDDMADRPRKGPFASYALSKAGNYLHAVEMARRYRDRGVLSIPLNPGNLDSELWRTQTPLVSSLLRTFVLHPPRYGALTELFAGLSDAVTPDRSGAWVGPWGRFLTIRKDLQNAVDDGTSKAFWDWTEEQVKQYETPAN</sequence>
<evidence type="ECO:0000313" key="3">
    <source>
        <dbReference type="Proteomes" id="UP000030816"/>
    </source>
</evidence>
<dbReference type="InterPro" id="IPR036291">
    <property type="entry name" value="NAD(P)-bd_dom_sf"/>
</dbReference>
<dbReference type="EMBL" id="AZHE01000006">
    <property type="protein sequence ID" value="KHN98893.1"/>
    <property type="molecule type" value="Genomic_DNA"/>
</dbReference>
<reference evidence="2 3" key="1">
    <citation type="journal article" date="2014" name="Proc. Natl. Acad. Sci. U.S.A.">
        <title>Trajectory and genomic determinants of fungal-pathogen speciation and host adaptation.</title>
        <authorList>
            <person name="Hu X."/>
            <person name="Xiao G."/>
            <person name="Zheng P."/>
            <person name="Shang Y."/>
            <person name="Su Y."/>
            <person name="Zhang X."/>
            <person name="Liu X."/>
            <person name="Zhan S."/>
            <person name="St Leger R.J."/>
            <person name="Wang C."/>
        </authorList>
    </citation>
    <scope>NUCLEOTIDE SEQUENCE [LARGE SCALE GENOMIC DNA]</scope>
    <source>
        <strain evidence="2 3">ARSEF 1941</strain>
    </source>
</reference>
<proteinExistence type="predicted"/>
<dbReference type="STRING" id="1081103.A0A0B2WXX1"/>
<comment type="caution">
    <text evidence="2">The sequence shown here is derived from an EMBL/GenBank/DDBJ whole genome shotgun (WGS) entry which is preliminary data.</text>
</comment>
<accession>A0A0B2WXX1</accession>
<dbReference type="Pfam" id="PF00106">
    <property type="entry name" value="adh_short"/>
    <property type="match status" value="1"/>
</dbReference>
<dbReference type="SUPFAM" id="SSF51735">
    <property type="entry name" value="NAD(P)-binding Rossmann-fold domains"/>
    <property type="match status" value="1"/>
</dbReference>
<dbReference type="PANTHER" id="PTHR43157">
    <property type="entry name" value="PHOSPHATIDYLINOSITOL-GLYCAN BIOSYNTHESIS CLASS F PROTEIN-RELATED"/>
    <property type="match status" value="1"/>
</dbReference>
<keyword evidence="3" id="KW-1185">Reference proteome</keyword>
<dbReference type="PRINTS" id="PR00081">
    <property type="entry name" value="GDHRDH"/>
</dbReference>
<gene>
    <name evidence="2" type="ORF">MAM_03355</name>
</gene>
<keyword evidence="1" id="KW-0560">Oxidoreductase</keyword>
<protein>
    <submittedName>
        <fullName evidence="2">Short-chain dehydrogenase</fullName>
    </submittedName>
</protein>
<dbReference type="Proteomes" id="UP000030816">
    <property type="component" value="Unassembled WGS sequence"/>
</dbReference>
<organism evidence="2 3">
    <name type="scientific">Metarhizium album (strain ARSEF 1941)</name>
    <dbReference type="NCBI Taxonomy" id="1081103"/>
    <lineage>
        <taxon>Eukaryota</taxon>
        <taxon>Fungi</taxon>
        <taxon>Dikarya</taxon>
        <taxon>Ascomycota</taxon>
        <taxon>Pezizomycotina</taxon>
        <taxon>Sordariomycetes</taxon>
        <taxon>Hypocreomycetidae</taxon>
        <taxon>Hypocreales</taxon>
        <taxon>Clavicipitaceae</taxon>
        <taxon>Metarhizium</taxon>
    </lineage>
</organism>
<dbReference type="GO" id="GO:0016491">
    <property type="term" value="F:oxidoreductase activity"/>
    <property type="evidence" value="ECO:0007669"/>
    <property type="project" value="UniProtKB-KW"/>
</dbReference>